<accession>A0ABU9AJI5</accession>
<comment type="caution">
    <text evidence="3">The sequence shown here is derived from an EMBL/GenBank/DDBJ whole genome shotgun (WGS) entry which is preliminary data.</text>
</comment>
<name>A0ABU9AJI5_PSEA5</name>
<dbReference type="Proteomes" id="UP001367513">
    <property type="component" value="Unassembled WGS sequence"/>
</dbReference>
<keyword evidence="4" id="KW-1185">Reference proteome</keyword>
<evidence type="ECO:0000256" key="1">
    <source>
        <dbReference type="SAM" id="MobiDB-lite"/>
    </source>
</evidence>
<evidence type="ECO:0000313" key="4">
    <source>
        <dbReference type="Proteomes" id="UP001367513"/>
    </source>
</evidence>
<evidence type="ECO:0000313" key="3">
    <source>
        <dbReference type="EMBL" id="MEK6466091.1"/>
    </source>
</evidence>
<feature type="transmembrane region" description="Helical" evidence="2">
    <location>
        <begin position="157"/>
        <end position="176"/>
    </location>
</feature>
<feature type="transmembrane region" description="Helical" evidence="2">
    <location>
        <begin position="228"/>
        <end position="245"/>
    </location>
</feature>
<feature type="transmembrane region" description="Helical" evidence="2">
    <location>
        <begin position="205"/>
        <end position="223"/>
    </location>
</feature>
<proteinExistence type="predicted"/>
<reference evidence="3 4" key="1">
    <citation type="submission" date="2024-03" db="EMBL/GenBank/DDBJ databases">
        <title>Draft genome sequence of Pseudonocardia carboxydivorans JCM 14827.</title>
        <authorList>
            <person name="Duangmal K."/>
        </authorList>
    </citation>
    <scope>NUCLEOTIDE SEQUENCE [LARGE SCALE GENOMIC DNA]</scope>
    <source>
        <strain evidence="3 4">JCM 14827</strain>
    </source>
</reference>
<evidence type="ECO:0000256" key="2">
    <source>
        <dbReference type="SAM" id="Phobius"/>
    </source>
</evidence>
<keyword evidence="2" id="KW-1133">Transmembrane helix</keyword>
<keyword evidence="2" id="KW-0472">Membrane</keyword>
<dbReference type="RefSeq" id="WP_346103197.1">
    <property type="nucleotide sequence ID" value="NZ_BAAAOD010000019.1"/>
</dbReference>
<protein>
    <submittedName>
        <fullName evidence="3">Uncharacterized protein</fullName>
    </submittedName>
</protein>
<dbReference type="EMBL" id="JBBPIX010000011">
    <property type="protein sequence ID" value="MEK6466091.1"/>
    <property type="molecule type" value="Genomic_DNA"/>
</dbReference>
<gene>
    <name evidence="3" type="ORF">WG925_20315</name>
</gene>
<feature type="transmembrane region" description="Helical" evidence="2">
    <location>
        <begin position="132"/>
        <end position="151"/>
    </location>
</feature>
<feature type="compositionally biased region" description="Low complexity" evidence="1">
    <location>
        <begin position="101"/>
        <end position="112"/>
    </location>
</feature>
<keyword evidence="2" id="KW-0812">Transmembrane</keyword>
<organism evidence="3 4">
    <name type="scientific">Pseudonocardia alni subsp. carboxydivorans</name>
    <dbReference type="NCBI Taxonomy" id="415010"/>
    <lineage>
        <taxon>Bacteria</taxon>
        <taxon>Bacillati</taxon>
        <taxon>Actinomycetota</taxon>
        <taxon>Actinomycetes</taxon>
        <taxon>Pseudonocardiales</taxon>
        <taxon>Pseudonocardiaceae</taxon>
        <taxon>Pseudonocardia</taxon>
    </lineage>
</organism>
<feature type="region of interest" description="Disordered" evidence="1">
    <location>
        <begin position="1"/>
        <end position="122"/>
    </location>
</feature>
<sequence length="385" mass="39599">MDADRSSPDPWATGRRRSGRPDRGVRRATPPRYDDAGPGPAGRGAPASGTPAPGGAGENAAGEGTARSEPATPPEPGTELVVSPVVPPEPDPGSCALTLRAAPAPADPPQADRGTEDRDPWAPWRRLRPRTVRGATALGLAGAAVLLLPFLDDPGRWWVPVGLGFGTLVLLALLRLDRLLQGWAPHVAGVVLVAALVNGTRENPWAWALALSVGVIVAGALLLPRWTVLAAGVVLLVVSGVGYSFRSAEIRQDQARVDAQAGAQFRSDLGVARPQLALVSLDTGVASPNPARVCRLVQPAALDQLRAATGAAACEDAVAVLHGRMPAGAQVTVPDRRPDPEVAVGATTAVDACGSAWGAAAPQLGRVVLTRTTPATFQVSSFTPC</sequence>